<dbReference type="InterPro" id="IPR041532">
    <property type="entry name" value="RlmI-like_PUA"/>
</dbReference>
<keyword evidence="5" id="KW-0808">Transferase</keyword>
<dbReference type="CDD" id="cd21153">
    <property type="entry name" value="PUA_RlmI"/>
    <property type="match status" value="1"/>
</dbReference>
<dbReference type="GO" id="GO:0008168">
    <property type="term" value="F:methyltransferase activity"/>
    <property type="evidence" value="ECO:0007669"/>
    <property type="project" value="UniProtKB-KW"/>
</dbReference>
<dbReference type="GO" id="GO:0005737">
    <property type="term" value="C:cytoplasm"/>
    <property type="evidence" value="ECO:0007669"/>
    <property type="project" value="UniProtKB-SubCell"/>
</dbReference>
<keyword evidence="4" id="KW-0489">Methyltransferase</keyword>
<evidence type="ECO:0000259" key="8">
    <source>
        <dbReference type="Pfam" id="PF10672"/>
    </source>
</evidence>
<dbReference type="PROSITE" id="PS50890">
    <property type="entry name" value="PUA"/>
    <property type="match status" value="1"/>
</dbReference>
<dbReference type="GO" id="GO:0032259">
    <property type="term" value="P:methylation"/>
    <property type="evidence" value="ECO:0007669"/>
    <property type="project" value="UniProtKB-KW"/>
</dbReference>
<reference evidence="11" key="1">
    <citation type="submission" date="2010-04" db="EMBL/GenBank/DDBJ databases">
        <title>Complete genome sequence of Nitrosococcus halophilus Nc4, a salt-adapted, aerobic obligate ammonia-oxidizing sulfur purple bacterium.</title>
        <authorList>
            <consortium name="US DOE Joint Genome Institute"/>
            <person name="Campbell M.A."/>
            <person name="Malfatti S.A."/>
            <person name="Chain P.S.G."/>
            <person name="Heidelberg J.F."/>
            <person name="Ward B.B."/>
            <person name="Klotz M.G."/>
        </authorList>
    </citation>
    <scope>NUCLEOTIDE SEQUENCE [LARGE SCALE GENOMIC DNA]</scope>
    <source>
        <strain evidence="11">Nc4</strain>
    </source>
</reference>
<dbReference type="PANTHER" id="PTHR42873">
    <property type="entry name" value="RIBOSOMAL RNA LARGE SUBUNIT METHYLTRANSFERASE"/>
    <property type="match status" value="1"/>
</dbReference>
<organism evidence="10 11">
    <name type="scientific">Nitrosococcus halophilus (strain Nc4)</name>
    <dbReference type="NCBI Taxonomy" id="472759"/>
    <lineage>
        <taxon>Bacteria</taxon>
        <taxon>Pseudomonadati</taxon>
        <taxon>Pseudomonadota</taxon>
        <taxon>Gammaproteobacteria</taxon>
        <taxon>Chromatiales</taxon>
        <taxon>Chromatiaceae</taxon>
        <taxon>Nitrosococcus</taxon>
    </lineage>
</organism>
<gene>
    <name evidence="10" type="ordered locus">Nhal_3193</name>
</gene>
<dbReference type="HOGENOM" id="CLU_014042_0_0_6"/>
<keyword evidence="6" id="KW-0949">S-adenosyl-L-methionine</keyword>
<evidence type="ECO:0000256" key="3">
    <source>
        <dbReference type="ARBA" id="ARBA00022552"/>
    </source>
</evidence>
<dbReference type="CDD" id="cd11572">
    <property type="entry name" value="RlmI_M_like"/>
    <property type="match status" value="1"/>
</dbReference>
<evidence type="ECO:0000313" key="11">
    <source>
        <dbReference type="Proteomes" id="UP000001844"/>
    </source>
</evidence>
<comment type="similarity">
    <text evidence="7">Belongs to the methyltransferase superfamily. RlmI family.</text>
</comment>
<evidence type="ECO:0000313" key="10">
    <source>
        <dbReference type="EMBL" id="ADE16244.1"/>
    </source>
</evidence>
<dbReference type="RefSeq" id="WP_013034094.1">
    <property type="nucleotide sequence ID" value="NC_013960.1"/>
</dbReference>
<feature type="domain" description="RlmI-like PUA" evidence="9">
    <location>
        <begin position="6"/>
        <end position="72"/>
    </location>
</feature>
<evidence type="ECO:0000256" key="1">
    <source>
        <dbReference type="ARBA" id="ARBA00004496"/>
    </source>
</evidence>
<dbReference type="CDD" id="cd02440">
    <property type="entry name" value="AdoMet_MTases"/>
    <property type="match status" value="1"/>
</dbReference>
<dbReference type="SUPFAM" id="SSF53335">
    <property type="entry name" value="S-adenosyl-L-methionine-dependent methyltransferases"/>
    <property type="match status" value="1"/>
</dbReference>
<evidence type="ECO:0000259" key="9">
    <source>
        <dbReference type="Pfam" id="PF17785"/>
    </source>
</evidence>
<dbReference type="InterPro" id="IPR015947">
    <property type="entry name" value="PUA-like_sf"/>
</dbReference>
<dbReference type="InterPro" id="IPR019614">
    <property type="entry name" value="SAM-dep_methyl-trfase"/>
</dbReference>
<dbReference type="PANTHER" id="PTHR42873:SF1">
    <property type="entry name" value="S-ADENOSYLMETHIONINE-DEPENDENT METHYLTRANSFERASE DOMAIN-CONTAINING PROTEIN"/>
    <property type="match status" value="1"/>
</dbReference>
<sequence>MKFQPLYLKKGEERRLRAGHLWIFSNEVDIRRSPLTEFEAGAPVAITASNDKVLGTGYVNPHSLICGRLVSRDPNYPFGPSLLIHRLKVALSLRDRLFADPYYRLVFGESDGLPGLVVDRYDNILVVQITTAGMEQVKEAIIAALNKTIPGQAIILRNDTPIRLLEGLQSYLEIVQGEVPEAAPLHENGGHFKVPLMGGQKTGWFFDHRLNRARMQHYVKGKRVLDAFSYLGAWGIQALVAGAHQVLCVESSETAVNFIHHNAKLNPRASAVTALHGEAFSLLNALQADKERFDAVILDPPALIKRKKDLKQGLTAYRRLNELATRLLTRDGILISSSCSSHLQGGVFRDILRRTGRHLDRTIQILEQGHQGPDHPIHPAIPETEYLKTLLCRVLYRA</sequence>
<evidence type="ECO:0000256" key="4">
    <source>
        <dbReference type="ARBA" id="ARBA00022603"/>
    </source>
</evidence>
<feature type="domain" description="S-adenosylmethionine-dependent methyltransferase" evidence="8">
    <location>
        <begin position="170"/>
        <end position="340"/>
    </location>
</feature>
<evidence type="ECO:0000256" key="7">
    <source>
        <dbReference type="ARBA" id="ARBA00038091"/>
    </source>
</evidence>
<dbReference type="AlphaFoldDB" id="D5BZZ7"/>
<comment type="subcellular location">
    <subcellularLocation>
        <location evidence="1">Cytoplasm</location>
    </subcellularLocation>
</comment>
<dbReference type="EMBL" id="CP001798">
    <property type="protein sequence ID" value="ADE16244.1"/>
    <property type="molecule type" value="Genomic_DNA"/>
</dbReference>
<dbReference type="Pfam" id="PF17785">
    <property type="entry name" value="PUA_3"/>
    <property type="match status" value="1"/>
</dbReference>
<dbReference type="GO" id="GO:0006364">
    <property type="term" value="P:rRNA processing"/>
    <property type="evidence" value="ECO:0007669"/>
    <property type="project" value="UniProtKB-KW"/>
</dbReference>
<dbReference type="Gene3D" id="2.30.130.10">
    <property type="entry name" value="PUA domain"/>
    <property type="match status" value="1"/>
</dbReference>
<evidence type="ECO:0000256" key="6">
    <source>
        <dbReference type="ARBA" id="ARBA00022691"/>
    </source>
</evidence>
<proteinExistence type="inferred from homology"/>
<dbReference type="Gene3D" id="3.40.50.150">
    <property type="entry name" value="Vaccinia Virus protein VP39"/>
    <property type="match status" value="1"/>
</dbReference>
<dbReference type="GO" id="GO:0003723">
    <property type="term" value="F:RNA binding"/>
    <property type="evidence" value="ECO:0007669"/>
    <property type="project" value="InterPro"/>
</dbReference>
<accession>D5BZZ7</accession>
<dbReference type="InterPro" id="IPR036974">
    <property type="entry name" value="PUA_sf"/>
</dbReference>
<keyword evidence="3" id="KW-0698">rRNA processing</keyword>
<dbReference type="Gene3D" id="3.30.750.80">
    <property type="entry name" value="RNA methyltransferase domain (HRMD) like"/>
    <property type="match status" value="1"/>
</dbReference>
<evidence type="ECO:0000256" key="2">
    <source>
        <dbReference type="ARBA" id="ARBA00022490"/>
    </source>
</evidence>
<dbReference type="Pfam" id="PF10672">
    <property type="entry name" value="Methyltrans_SAM"/>
    <property type="match status" value="1"/>
</dbReference>
<dbReference type="InterPro" id="IPR029063">
    <property type="entry name" value="SAM-dependent_MTases_sf"/>
</dbReference>
<protein>
    <submittedName>
        <fullName evidence="10">Uncharacterized protein</fullName>
    </submittedName>
</protein>
<dbReference type="KEGG" id="nhl:Nhal_3193"/>
<name>D5BZZ7_NITHN</name>
<keyword evidence="2" id="KW-0963">Cytoplasm</keyword>
<dbReference type="eggNOG" id="COG1092">
    <property type="taxonomic scope" value="Bacteria"/>
</dbReference>
<dbReference type="Proteomes" id="UP000001844">
    <property type="component" value="Chromosome"/>
</dbReference>
<dbReference type="OrthoDB" id="9805492at2"/>
<dbReference type="SUPFAM" id="SSF88697">
    <property type="entry name" value="PUA domain-like"/>
    <property type="match status" value="1"/>
</dbReference>
<evidence type="ECO:0000256" key="5">
    <source>
        <dbReference type="ARBA" id="ARBA00022679"/>
    </source>
</evidence>
<keyword evidence="11" id="KW-1185">Reference proteome</keyword>